<dbReference type="FunFam" id="3.30.160.60:FF:002343">
    <property type="entry name" value="Zinc finger protein 33A"/>
    <property type="match status" value="1"/>
</dbReference>
<feature type="binding site" evidence="8">
    <location>
        <position position="50"/>
    </location>
    <ligand>
        <name>Zn(2+)</name>
        <dbReference type="ChEBI" id="CHEBI:29105"/>
    </ligand>
</feature>
<feature type="domain" description="C2H2-type" evidence="10">
    <location>
        <begin position="312"/>
        <end position="339"/>
    </location>
</feature>
<dbReference type="Pfam" id="PF00096">
    <property type="entry name" value="zf-C2H2"/>
    <property type="match status" value="4"/>
</dbReference>
<evidence type="ECO:0000256" key="4">
    <source>
        <dbReference type="ARBA" id="ARBA00022771"/>
    </source>
</evidence>
<dbReference type="PANTHER" id="PTHR23226:SF416">
    <property type="entry name" value="FI01424P"/>
    <property type="match status" value="1"/>
</dbReference>
<evidence type="ECO:0000259" key="11">
    <source>
        <dbReference type="PROSITE" id="PS51915"/>
    </source>
</evidence>
<dbReference type="Gene3D" id="3.40.1800.20">
    <property type="match status" value="1"/>
</dbReference>
<evidence type="ECO:0000256" key="9">
    <source>
        <dbReference type="SAM" id="MobiDB-lite"/>
    </source>
</evidence>
<dbReference type="PROSITE" id="PS50157">
    <property type="entry name" value="ZINC_FINGER_C2H2_2"/>
    <property type="match status" value="8"/>
</dbReference>
<dbReference type="InterPro" id="IPR013087">
    <property type="entry name" value="Znf_C2H2_type"/>
</dbReference>
<dbReference type="SUPFAM" id="SSF57716">
    <property type="entry name" value="Glucocorticoid receptor-like (DNA-binding domain)"/>
    <property type="match status" value="1"/>
</dbReference>
<accession>A0A6E8VIK3</accession>
<dbReference type="VEuPathDB" id="VectorBase:ACON2_032603"/>
<name>A0A6E8VIK3_ANOCL</name>
<evidence type="ECO:0000256" key="2">
    <source>
        <dbReference type="ARBA" id="ARBA00022723"/>
    </source>
</evidence>
<evidence type="ECO:0000259" key="10">
    <source>
        <dbReference type="PROSITE" id="PS50157"/>
    </source>
</evidence>
<organism evidence="12 13">
    <name type="scientific">Anopheles coluzzii</name>
    <name type="common">African malaria mosquito</name>
    <dbReference type="NCBI Taxonomy" id="1518534"/>
    <lineage>
        <taxon>Eukaryota</taxon>
        <taxon>Metazoa</taxon>
        <taxon>Ecdysozoa</taxon>
        <taxon>Arthropoda</taxon>
        <taxon>Hexapoda</taxon>
        <taxon>Insecta</taxon>
        <taxon>Pterygota</taxon>
        <taxon>Neoptera</taxon>
        <taxon>Endopterygota</taxon>
        <taxon>Diptera</taxon>
        <taxon>Nematocera</taxon>
        <taxon>Culicoidea</taxon>
        <taxon>Culicidae</taxon>
        <taxon>Anophelinae</taxon>
        <taxon>Anopheles</taxon>
    </lineage>
</organism>
<keyword evidence="3" id="KW-0677">Repeat</keyword>
<dbReference type="GO" id="GO:0000978">
    <property type="term" value="F:RNA polymerase II cis-regulatory region sequence-specific DNA binding"/>
    <property type="evidence" value="ECO:0007669"/>
    <property type="project" value="TreeGrafter"/>
</dbReference>
<evidence type="ECO:0000313" key="13">
    <source>
        <dbReference type="Proteomes" id="UP001105220"/>
    </source>
</evidence>
<dbReference type="SMART" id="SM00355">
    <property type="entry name" value="ZnF_C2H2"/>
    <property type="match status" value="9"/>
</dbReference>
<reference evidence="12" key="2">
    <citation type="submission" date="2020-05" db="UniProtKB">
        <authorList>
            <consortium name="EnsemblMetazoa"/>
        </authorList>
    </citation>
    <scope>IDENTIFICATION</scope>
    <source>
        <strain evidence="12">Ngousso</strain>
    </source>
</reference>
<dbReference type="InterPro" id="IPR036236">
    <property type="entry name" value="Znf_C2H2_sf"/>
</dbReference>
<feature type="domain" description="C2H2-type" evidence="10">
    <location>
        <begin position="283"/>
        <end position="311"/>
    </location>
</feature>
<feature type="binding site" evidence="8">
    <location>
        <position position="4"/>
    </location>
    <ligand>
        <name>Zn(2+)</name>
        <dbReference type="ChEBI" id="CHEBI:29105"/>
    </ligand>
</feature>
<sequence length="493" mass="56918">MKTCRACLQKEADEYCSIFKKINQATLDEMFHSLTGIRVSRGDGLPDCVCQECSDFIVMCNNFRKKCLKSDAQLRALLPIEDSEGEHFQTTQDSERQSVQETDCSEENPLTEEECQLVMKDHADIYEEDLCSETEILVEQLDVEDGKSIIEQTADHESYYELYDVVEDVEFGEIEALNECEDDDSQDAIIERIESTQETHESSVDDPVESTVQATEFVVECCGCPGVQFPSADELKQHTAQVHENERILTNLRPYECDICYKRFISHAALSKHQAAPYRKKKYSCQTCGASFCSRSALHGHTNSAHTRDRKYVCDVCQKGFYTSSTMLSHRQIHGEKKYECSTCAKKFLRQSDLLSHQMTHSDERPYGCGECEMRFKCRSHLRDHQTVHTGERTKKCRICGKGFGTYGDRRVHELRHENVHPFKCGYCSKTYGRNYKLQVHIRKEHTKERPFACSDCPERFFQRWEMLGHQRVVHGKMEGIESVELETELHDT</sequence>
<dbReference type="Gene3D" id="3.30.160.60">
    <property type="entry name" value="Classic Zinc Finger"/>
    <property type="match status" value="6"/>
</dbReference>
<keyword evidence="6" id="KW-0539">Nucleus</keyword>
<dbReference type="GO" id="GO:0000981">
    <property type="term" value="F:DNA-binding transcription factor activity, RNA polymerase II-specific"/>
    <property type="evidence" value="ECO:0007669"/>
    <property type="project" value="TreeGrafter"/>
</dbReference>
<feature type="domain" description="C2H2-type" evidence="10">
    <location>
        <begin position="423"/>
        <end position="451"/>
    </location>
</feature>
<feature type="domain" description="C2H2-type" evidence="10">
    <location>
        <begin position="255"/>
        <end position="283"/>
    </location>
</feature>
<dbReference type="SUPFAM" id="SSF57667">
    <property type="entry name" value="beta-beta-alpha zinc fingers"/>
    <property type="match status" value="5"/>
</dbReference>
<keyword evidence="5 8" id="KW-0862">Zinc</keyword>
<dbReference type="GO" id="GO:0005634">
    <property type="term" value="C:nucleus"/>
    <property type="evidence" value="ECO:0007669"/>
    <property type="project" value="UniProtKB-SubCell"/>
</dbReference>
<dbReference type="GO" id="GO:0008270">
    <property type="term" value="F:zinc ion binding"/>
    <property type="evidence" value="ECO:0007669"/>
    <property type="project" value="UniProtKB-UniRule"/>
</dbReference>
<reference key="1">
    <citation type="journal article" date="2019" name="Genes (Basel)">
        <title>A High-Quality De novo Genome Assembly from a Single Mosquito Using PacBio Sequencing.</title>
        <authorList>
            <person name="Kingan S.B."/>
            <person name="Heaton H."/>
            <person name="Cudini J."/>
            <person name="Lambert C.C."/>
            <person name="Baybayan P."/>
            <person name="Galvin B.D."/>
            <person name="Durbin R."/>
            <person name="Korlach J."/>
            <person name="Lawniczak M.K.N."/>
        </authorList>
    </citation>
    <scope>NUCLEOTIDE SEQUENCE [LARGE SCALE GENOMIC DNA]</scope>
    <source>
        <strain>Mali-NIH</strain>
    </source>
</reference>
<dbReference type="Pfam" id="PF07776">
    <property type="entry name" value="zf-AD"/>
    <property type="match status" value="1"/>
</dbReference>
<feature type="binding site" evidence="8">
    <location>
        <position position="53"/>
    </location>
    <ligand>
        <name>Zn(2+)</name>
        <dbReference type="ChEBI" id="CHEBI:29105"/>
    </ligand>
</feature>
<comment type="subcellular location">
    <subcellularLocation>
        <location evidence="1">Nucleus</location>
    </subcellularLocation>
</comment>
<dbReference type="PROSITE" id="PS00028">
    <property type="entry name" value="ZINC_FINGER_C2H2_1"/>
    <property type="match status" value="7"/>
</dbReference>
<feature type="domain" description="C2H2-type" evidence="10">
    <location>
        <begin position="367"/>
        <end position="394"/>
    </location>
</feature>
<dbReference type="Proteomes" id="UP001105220">
    <property type="component" value="Unplaced"/>
</dbReference>
<feature type="domain" description="C2H2-type" evidence="10">
    <location>
        <begin position="452"/>
        <end position="475"/>
    </location>
</feature>
<evidence type="ECO:0000256" key="8">
    <source>
        <dbReference type="PROSITE-ProRule" id="PRU01263"/>
    </source>
</evidence>
<keyword evidence="4 7" id="KW-0863">Zinc-finger</keyword>
<feature type="binding site" evidence="8">
    <location>
        <position position="7"/>
    </location>
    <ligand>
        <name>Zn(2+)</name>
        <dbReference type="ChEBI" id="CHEBI:29105"/>
    </ligand>
</feature>
<evidence type="ECO:0000256" key="1">
    <source>
        <dbReference type="ARBA" id="ARBA00004123"/>
    </source>
</evidence>
<feature type="domain" description="C2H2-type" evidence="10">
    <location>
        <begin position="395"/>
        <end position="422"/>
    </location>
</feature>
<dbReference type="EnsemblMetazoa" id="ACON004259-RA">
    <property type="protein sequence ID" value="ACON004259-PA"/>
    <property type="gene ID" value="ACON004259"/>
</dbReference>
<feature type="region of interest" description="Disordered" evidence="9">
    <location>
        <begin position="85"/>
        <end position="110"/>
    </location>
</feature>
<protein>
    <submittedName>
        <fullName evidence="12">Uncharacterized protein</fullName>
    </submittedName>
</protein>
<dbReference type="VEuPathDB" id="VectorBase:ACON004259"/>
<keyword evidence="2 8" id="KW-0479">Metal-binding</keyword>
<dbReference type="AlphaFoldDB" id="A0A6E8VIK3"/>
<proteinExistence type="predicted"/>
<dbReference type="SMART" id="SM00868">
    <property type="entry name" value="zf-AD"/>
    <property type="match status" value="1"/>
</dbReference>
<evidence type="ECO:0000313" key="12">
    <source>
        <dbReference type="EnsemblMetazoa" id="ACON004259-PA"/>
    </source>
</evidence>
<dbReference type="InterPro" id="IPR012934">
    <property type="entry name" value="Znf_AD"/>
</dbReference>
<evidence type="ECO:0000256" key="5">
    <source>
        <dbReference type="ARBA" id="ARBA00022833"/>
    </source>
</evidence>
<evidence type="ECO:0000256" key="3">
    <source>
        <dbReference type="ARBA" id="ARBA00022737"/>
    </source>
</evidence>
<keyword evidence="13" id="KW-1185">Reference proteome</keyword>
<dbReference type="PANTHER" id="PTHR23226">
    <property type="entry name" value="ZINC FINGER AND SCAN DOMAIN-CONTAINING"/>
    <property type="match status" value="1"/>
</dbReference>
<evidence type="ECO:0000256" key="6">
    <source>
        <dbReference type="ARBA" id="ARBA00023242"/>
    </source>
</evidence>
<dbReference type="FunFam" id="3.30.160.60:FF:000671">
    <property type="entry name" value="Zinc finger protein 26"/>
    <property type="match status" value="1"/>
</dbReference>
<evidence type="ECO:0000256" key="7">
    <source>
        <dbReference type="PROSITE-ProRule" id="PRU00042"/>
    </source>
</evidence>
<dbReference type="VEuPathDB" id="VectorBase:ACMO_011985"/>
<dbReference type="PROSITE" id="PS51915">
    <property type="entry name" value="ZAD"/>
    <property type="match status" value="1"/>
</dbReference>
<feature type="domain" description="ZAD" evidence="11">
    <location>
        <begin position="2"/>
        <end position="77"/>
    </location>
</feature>
<feature type="domain" description="C2H2-type" evidence="10">
    <location>
        <begin position="339"/>
        <end position="366"/>
    </location>
</feature>